<reference evidence="5 6" key="1">
    <citation type="journal article" date="2010" name="Nature">
        <title>The Ectocarpus genome and the independent evolution of multicellularity in brown algae.</title>
        <authorList>
            <person name="Cock J.M."/>
            <person name="Sterck L."/>
            <person name="Rouze P."/>
            <person name="Scornet D."/>
            <person name="Allen A.E."/>
            <person name="Amoutzias G."/>
            <person name="Anthouard V."/>
            <person name="Artiguenave F."/>
            <person name="Aury J.M."/>
            <person name="Badger J.H."/>
            <person name="Beszteri B."/>
            <person name="Billiau K."/>
            <person name="Bonnet E."/>
            <person name="Bothwell J.H."/>
            <person name="Bowler C."/>
            <person name="Boyen C."/>
            <person name="Brownlee C."/>
            <person name="Carrano C.J."/>
            <person name="Charrier B."/>
            <person name="Cho G.Y."/>
            <person name="Coelho S.M."/>
            <person name="Collen J."/>
            <person name="Corre E."/>
            <person name="Da Silva C."/>
            <person name="Delage L."/>
            <person name="Delaroque N."/>
            <person name="Dittami S.M."/>
            <person name="Doulbeau S."/>
            <person name="Elias M."/>
            <person name="Farnham G."/>
            <person name="Gachon C.M."/>
            <person name="Gschloessl B."/>
            <person name="Heesch S."/>
            <person name="Jabbari K."/>
            <person name="Jubin C."/>
            <person name="Kawai H."/>
            <person name="Kimura K."/>
            <person name="Kloareg B."/>
            <person name="Kupper F.C."/>
            <person name="Lang D."/>
            <person name="Le Bail A."/>
            <person name="Leblanc C."/>
            <person name="Lerouge P."/>
            <person name="Lohr M."/>
            <person name="Lopez P.J."/>
            <person name="Martens C."/>
            <person name="Maumus F."/>
            <person name="Michel G."/>
            <person name="Miranda-Saavedra D."/>
            <person name="Morales J."/>
            <person name="Moreau H."/>
            <person name="Motomura T."/>
            <person name="Nagasato C."/>
            <person name="Napoli C.A."/>
            <person name="Nelson D.R."/>
            <person name="Nyvall-Collen P."/>
            <person name="Peters A.F."/>
            <person name="Pommier C."/>
            <person name="Potin P."/>
            <person name="Poulain J."/>
            <person name="Quesneville H."/>
            <person name="Read B."/>
            <person name="Rensing S.A."/>
            <person name="Ritter A."/>
            <person name="Rousvoal S."/>
            <person name="Samanta M."/>
            <person name="Samson G."/>
            <person name="Schroeder D.C."/>
            <person name="Segurens B."/>
            <person name="Strittmatter M."/>
            <person name="Tonon T."/>
            <person name="Tregear J.W."/>
            <person name="Valentin K."/>
            <person name="von Dassow P."/>
            <person name="Yamagishi T."/>
            <person name="Van de Peer Y."/>
            <person name="Wincker P."/>
        </authorList>
    </citation>
    <scope>NUCLEOTIDE SEQUENCE [LARGE SCALE GENOMIC DNA]</scope>
    <source>
        <strain evidence="6">Ec32 / CCAP1310/4</strain>
    </source>
</reference>
<feature type="compositionally biased region" description="Low complexity" evidence="3">
    <location>
        <begin position="37"/>
        <end position="49"/>
    </location>
</feature>
<dbReference type="InterPro" id="IPR003877">
    <property type="entry name" value="SPRY_dom"/>
</dbReference>
<dbReference type="AlphaFoldDB" id="D8LMA4"/>
<proteinExistence type="predicted"/>
<keyword evidence="2" id="KW-0539">Nucleus</keyword>
<dbReference type="EMBL" id="FN649728">
    <property type="protein sequence ID" value="CBN77514.1"/>
    <property type="molecule type" value="Genomic_DNA"/>
</dbReference>
<protein>
    <recommendedName>
        <fullName evidence="4">B30.2/SPRY domain-containing protein</fullName>
    </recommendedName>
</protein>
<gene>
    <name evidence="5" type="ORF">Esi_0004_0064</name>
</gene>
<comment type="subcellular location">
    <subcellularLocation>
        <location evidence="1">Nucleus</location>
    </subcellularLocation>
</comment>
<dbReference type="InParanoid" id="D8LMA4"/>
<dbReference type="GO" id="GO:0048188">
    <property type="term" value="C:Set1C/COMPASS complex"/>
    <property type="evidence" value="ECO:0007669"/>
    <property type="project" value="InterPro"/>
</dbReference>
<feature type="compositionally biased region" description="Gly residues" evidence="3">
    <location>
        <begin position="1"/>
        <end position="14"/>
    </location>
</feature>
<evidence type="ECO:0000313" key="5">
    <source>
        <dbReference type="EMBL" id="CBN77514.1"/>
    </source>
</evidence>
<dbReference type="InterPro" id="IPR001870">
    <property type="entry name" value="B30.2/SPRY"/>
</dbReference>
<name>D8LMA4_ECTSI</name>
<evidence type="ECO:0000256" key="3">
    <source>
        <dbReference type="SAM" id="MobiDB-lite"/>
    </source>
</evidence>
<dbReference type="STRING" id="2880.D8LMA4"/>
<dbReference type="Pfam" id="PF00622">
    <property type="entry name" value="SPRY"/>
    <property type="match status" value="1"/>
</dbReference>
<dbReference type="PANTHER" id="PTHR10598">
    <property type="entry name" value="SET1/ASH2 HISTONE METHYLTRANSFERASE COMPLEX SUBUNIT ASH2"/>
    <property type="match status" value="1"/>
</dbReference>
<evidence type="ECO:0000259" key="4">
    <source>
        <dbReference type="PROSITE" id="PS50188"/>
    </source>
</evidence>
<dbReference type="eggNOG" id="KOG2626">
    <property type="taxonomic scope" value="Eukaryota"/>
</dbReference>
<evidence type="ECO:0000256" key="1">
    <source>
        <dbReference type="ARBA" id="ARBA00004123"/>
    </source>
</evidence>
<dbReference type="InterPro" id="IPR037353">
    <property type="entry name" value="ASH2"/>
</dbReference>
<dbReference type="PROSITE" id="PS50188">
    <property type="entry name" value="B302_SPRY"/>
    <property type="match status" value="1"/>
</dbReference>
<dbReference type="SUPFAM" id="SSF49899">
    <property type="entry name" value="Concanavalin A-like lectins/glucanases"/>
    <property type="match status" value="1"/>
</dbReference>
<dbReference type="PANTHER" id="PTHR10598:SF0">
    <property type="entry name" value="SET1_ASH2 HISTONE METHYLTRANSFERASE COMPLEX SUBUNIT ASH2"/>
    <property type="match status" value="1"/>
</dbReference>
<evidence type="ECO:0000256" key="2">
    <source>
        <dbReference type="ARBA" id="ARBA00023242"/>
    </source>
</evidence>
<dbReference type="Gene3D" id="2.60.120.920">
    <property type="match status" value="1"/>
</dbReference>
<dbReference type="Proteomes" id="UP000002630">
    <property type="component" value="Linkage Group LG03"/>
</dbReference>
<feature type="domain" description="B30.2/SPRY" evidence="4">
    <location>
        <begin position="68"/>
        <end position="260"/>
    </location>
</feature>
<feature type="region of interest" description="Disordered" evidence="3">
    <location>
        <begin position="1"/>
        <end position="84"/>
    </location>
</feature>
<feature type="compositionally biased region" description="Polar residues" evidence="3">
    <location>
        <begin position="21"/>
        <end position="30"/>
    </location>
</feature>
<evidence type="ECO:0000313" key="6">
    <source>
        <dbReference type="Proteomes" id="UP000002630"/>
    </source>
</evidence>
<dbReference type="InterPro" id="IPR013320">
    <property type="entry name" value="ConA-like_dom_sf"/>
</dbReference>
<organism evidence="5 6">
    <name type="scientific">Ectocarpus siliculosus</name>
    <name type="common">Brown alga</name>
    <name type="synonym">Conferva siliculosa</name>
    <dbReference type="NCBI Taxonomy" id="2880"/>
    <lineage>
        <taxon>Eukaryota</taxon>
        <taxon>Sar</taxon>
        <taxon>Stramenopiles</taxon>
        <taxon>Ochrophyta</taxon>
        <taxon>PX clade</taxon>
        <taxon>Phaeophyceae</taxon>
        <taxon>Ectocarpales</taxon>
        <taxon>Ectocarpaceae</taxon>
        <taxon>Ectocarpus</taxon>
    </lineage>
</organism>
<dbReference type="SMART" id="SM00449">
    <property type="entry name" value="SPRY"/>
    <property type="match status" value="1"/>
</dbReference>
<dbReference type="OrthoDB" id="10266026at2759"/>
<dbReference type="InterPro" id="IPR043136">
    <property type="entry name" value="B30.2/SPRY_sf"/>
</dbReference>
<feature type="compositionally biased region" description="Pro residues" evidence="3">
    <location>
        <begin position="50"/>
        <end position="60"/>
    </location>
</feature>
<dbReference type="EMBL" id="FN648596">
    <property type="protein sequence ID" value="CBN77514.1"/>
    <property type="molecule type" value="Genomic_DNA"/>
</dbReference>
<dbReference type="CDD" id="cd12872">
    <property type="entry name" value="SPRY_Ash2"/>
    <property type="match status" value="1"/>
</dbReference>
<accession>D8LMA4</accession>
<dbReference type="GO" id="GO:0000976">
    <property type="term" value="F:transcription cis-regulatory region binding"/>
    <property type="evidence" value="ECO:0007669"/>
    <property type="project" value="TreeGrafter"/>
</dbReference>
<sequence>MSESDGGSGPQHGGGGRKRANSSSTGGRNSPSPPRNASVSSASGASVTPAPSPAPAPAPGPTSKKKQKKGSRGSGTGSQAYIPPGVVISRSAEDCAPQLTMPHKDQLTVTGHKGFRMARATKGVSNGTWYWECAVLPPETTEGHCRLGWSLPAGKLQGPVGYDKFSYAYRDIAGSKVHDSHRSDNYGEPWGPGDVIGFLIRLKSPTPEEIIDTVGASSDSGRHGMTAAAAAAALAAGQSPSELAATAASDTAAGDPLNEIRFFKNGRDQGVAYSAMKPGISRLGAVAVHPLLKLEGGSSVAPAGCKRPPHADHYVSKSQEFVVCLN</sequence>
<keyword evidence="6" id="KW-1185">Reference proteome</keyword>